<comment type="caution">
    <text evidence="2">The sequence shown here is derived from an EMBL/GenBank/DDBJ whole genome shotgun (WGS) entry which is preliminary data.</text>
</comment>
<name>A0A3M2RHA5_9HYPO</name>
<evidence type="ECO:0000313" key="3">
    <source>
        <dbReference type="Proteomes" id="UP000277212"/>
    </source>
</evidence>
<evidence type="ECO:0000313" key="2">
    <source>
        <dbReference type="EMBL" id="RMJ04723.1"/>
    </source>
</evidence>
<keyword evidence="1" id="KW-0732">Signal</keyword>
<evidence type="ECO:0000256" key="1">
    <source>
        <dbReference type="SAM" id="SignalP"/>
    </source>
</evidence>
<organism evidence="2 3">
    <name type="scientific">Fusarium kuroshium</name>
    <dbReference type="NCBI Taxonomy" id="2010991"/>
    <lineage>
        <taxon>Eukaryota</taxon>
        <taxon>Fungi</taxon>
        <taxon>Dikarya</taxon>
        <taxon>Ascomycota</taxon>
        <taxon>Pezizomycotina</taxon>
        <taxon>Sordariomycetes</taxon>
        <taxon>Hypocreomycetidae</taxon>
        <taxon>Hypocreales</taxon>
        <taxon>Nectriaceae</taxon>
        <taxon>Fusarium</taxon>
        <taxon>Fusarium solani species complex</taxon>
    </lineage>
</organism>
<dbReference type="PANTHER" id="PTHR13593:SF143">
    <property type="entry name" value="PHOSPHATIDYLINOSITOL-SPECIFIC PHOSPHOLIPASE C X DOMAIN-CONTAINING PROTEIN"/>
    <property type="match status" value="1"/>
</dbReference>
<dbReference type="EMBL" id="NKUJ01000474">
    <property type="protein sequence ID" value="RMJ04723.1"/>
    <property type="molecule type" value="Genomic_DNA"/>
</dbReference>
<dbReference type="AlphaFoldDB" id="A0A3M2RHA5"/>
<dbReference type="GO" id="GO:0008081">
    <property type="term" value="F:phosphoric diester hydrolase activity"/>
    <property type="evidence" value="ECO:0007669"/>
    <property type="project" value="InterPro"/>
</dbReference>
<dbReference type="GO" id="GO:0006629">
    <property type="term" value="P:lipid metabolic process"/>
    <property type="evidence" value="ECO:0007669"/>
    <property type="project" value="InterPro"/>
</dbReference>
<feature type="signal peptide" evidence="1">
    <location>
        <begin position="1"/>
        <end position="24"/>
    </location>
</feature>
<dbReference type="InterPro" id="IPR051057">
    <property type="entry name" value="PI-PLC_domain"/>
</dbReference>
<accession>A0A3M2RHA5</accession>
<dbReference type="InterPro" id="IPR017946">
    <property type="entry name" value="PLC-like_Pdiesterase_TIM-brl"/>
</dbReference>
<keyword evidence="3" id="KW-1185">Reference proteome</keyword>
<proteinExistence type="predicted"/>
<protein>
    <recommendedName>
        <fullName evidence="4">LysM domain-containing protein</fullName>
    </recommendedName>
</protein>
<dbReference type="Gene3D" id="3.20.20.190">
    <property type="entry name" value="Phosphatidylinositol (PI) phosphodiesterase"/>
    <property type="match status" value="1"/>
</dbReference>
<feature type="chain" id="PRO_5018230018" description="LysM domain-containing protein" evidence="1">
    <location>
        <begin position="25"/>
        <end position="625"/>
    </location>
</feature>
<dbReference type="PANTHER" id="PTHR13593">
    <property type="match status" value="1"/>
</dbReference>
<sequence>MVFSKAVKATALLLLPLLPSVANGIPILLPPQLNITLPETVPHSEALEIVPGLEHLFLGPDVPHINDPSIVLGPNPQLTNSSAVGKKHSKRWSGIVQQWRNKIVNKFLPSRIDTWPAEITLINATPYRWCRGYIHSYQMIAWEFNWPKYIKPGEAVRVSTSVEAMAPWDAAGEVVYHLEGVSKPVSFEIRRRTPKTKEKFFKTDLPNEFSVRYLENLKTPNTPKGTVKTLQWENFPGSTQWILAGKEGDFISDDAGPGWMQESMDQIGKIPLRELAIPRSHHAGMYKMGEVFGLGSIYNTLTQYKDLTYQMKEGGVRVIDVRPFLKYEKKGFKVYESHGSIVGGRWHGGLGVSLQDMINQVNEFNDKYPGELVIWDIHPNQALVRHPDGLVEKMSEGHRAVMYNEFKRLRHRVQVPDHGDLTMWPLEKFVANQTSGVLIRTRREWRGDESWPGGAQGFVTEDSFPVHQIWPDTVDTPGLVRATIKDLKEQKTKRTSTLFFADWILTKKGFDVVGGTTFIAQSAIMTYKAMFYQLWEVLTMDRYPNWIATDGIKSSESKTFAMAINHCFAAGRCGKIKPSRKKRYGETTGEFEDEIAFHTYLVWLDDIEAAKAKKKEEEANKKGGK</sequence>
<dbReference type="Proteomes" id="UP000277212">
    <property type="component" value="Unassembled WGS sequence"/>
</dbReference>
<gene>
    <name evidence="2" type="ORF">CDV36_014605</name>
</gene>
<dbReference type="OrthoDB" id="1046782at2759"/>
<evidence type="ECO:0008006" key="4">
    <source>
        <dbReference type="Google" id="ProtNLM"/>
    </source>
</evidence>
<dbReference type="SUPFAM" id="SSF51695">
    <property type="entry name" value="PLC-like phosphodiesterases"/>
    <property type="match status" value="1"/>
</dbReference>
<reference evidence="2 3" key="1">
    <citation type="submission" date="2017-06" db="EMBL/GenBank/DDBJ databases">
        <title>Comparative genomic analysis of Ambrosia Fusariam Clade fungi.</title>
        <authorList>
            <person name="Stajich J.E."/>
            <person name="Carrillo J."/>
            <person name="Kijimoto T."/>
            <person name="Eskalen A."/>
            <person name="O'Donnell K."/>
            <person name="Kasson M."/>
        </authorList>
    </citation>
    <scope>NUCLEOTIDE SEQUENCE [LARGE SCALE GENOMIC DNA]</scope>
    <source>
        <strain evidence="2">UCR3666</strain>
    </source>
</reference>